<evidence type="ECO:0000313" key="4">
    <source>
        <dbReference type="Proteomes" id="UP001331761"/>
    </source>
</evidence>
<accession>A0AAN8G8E4</accession>
<dbReference type="PANTHER" id="PTHR16263">
    <property type="entry name" value="TETRATRICOPEPTIDE REPEAT PROTEIN 38"/>
    <property type="match status" value="1"/>
</dbReference>
<gene>
    <name evidence="3" type="ORF">GCK32_009416</name>
</gene>
<dbReference type="Proteomes" id="UP001331761">
    <property type="component" value="Unassembled WGS sequence"/>
</dbReference>
<keyword evidence="1" id="KW-0677">Repeat</keyword>
<evidence type="ECO:0000313" key="3">
    <source>
        <dbReference type="EMBL" id="KAK5983338.1"/>
    </source>
</evidence>
<keyword evidence="4" id="KW-1185">Reference proteome</keyword>
<feature type="non-terminal residue" evidence="3">
    <location>
        <position position="1"/>
    </location>
</feature>
<evidence type="ECO:0000256" key="1">
    <source>
        <dbReference type="ARBA" id="ARBA00022737"/>
    </source>
</evidence>
<evidence type="ECO:0000256" key="2">
    <source>
        <dbReference type="ARBA" id="ARBA00022803"/>
    </source>
</evidence>
<proteinExistence type="predicted"/>
<organism evidence="3 4">
    <name type="scientific">Trichostrongylus colubriformis</name>
    <name type="common">Black scour worm</name>
    <dbReference type="NCBI Taxonomy" id="6319"/>
    <lineage>
        <taxon>Eukaryota</taxon>
        <taxon>Metazoa</taxon>
        <taxon>Ecdysozoa</taxon>
        <taxon>Nematoda</taxon>
        <taxon>Chromadorea</taxon>
        <taxon>Rhabditida</taxon>
        <taxon>Rhabditina</taxon>
        <taxon>Rhabditomorpha</taxon>
        <taxon>Strongyloidea</taxon>
        <taxon>Trichostrongylidae</taxon>
        <taxon>Trichostrongylus</taxon>
    </lineage>
</organism>
<dbReference type="PANTHER" id="PTHR16263:SF4">
    <property type="entry name" value="TETRATRICOPEPTIDE REPEAT PROTEIN 38"/>
    <property type="match status" value="1"/>
</dbReference>
<keyword evidence="2" id="KW-0802">TPR repeat</keyword>
<protein>
    <submittedName>
        <fullName evidence="3">Tetratricopeptide repeat protein 38</fullName>
    </submittedName>
</protein>
<dbReference type="InterPro" id="IPR033891">
    <property type="entry name" value="TTC38"/>
</dbReference>
<name>A0AAN8G8E4_TRICO</name>
<reference evidence="3 4" key="1">
    <citation type="submission" date="2019-10" db="EMBL/GenBank/DDBJ databases">
        <title>Assembly and Annotation for the nematode Trichostrongylus colubriformis.</title>
        <authorList>
            <person name="Martin J."/>
        </authorList>
    </citation>
    <scope>NUCLEOTIDE SEQUENCE [LARGE SCALE GENOMIC DNA]</scope>
    <source>
        <strain evidence="3">G859</strain>
        <tissue evidence="3">Whole worm</tissue>
    </source>
</reference>
<sequence>PSERGVIFFSEVCRRANTSGSVLDLADAASILWRLELEGVDVGDRWQQLPNMKTHLEDHVTCFNDAHMGAALTRRGDTVEEKHLHDTLIEFTNNSEVDNTKVCKDVGVALYEGMTLFGRGQYDKAAELMLPIRHQIYRIGGSNAQRDVFTQTLIHACIRSTDPAHFQQTQALIDERSAMIKSPITERLAAQFRKYHPM</sequence>
<dbReference type="EMBL" id="WIXE01004094">
    <property type="protein sequence ID" value="KAK5983338.1"/>
    <property type="molecule type" value="Genomic_DNA"/>
</dbReference>
<dbReference type="AlphaFoldDB" id="A0AAN8G8E4"/>
<comment type="caution">
    <text evidence="3">The sequence shown here is derived from an EMBL/GenBank/DDBJ whole genome shotgun (WGS) entry which is preliminary data.</text>
</comment>